<dbReference type="EMBL" id="JAULJE010000021">
    <property type="protein sequence ID" value="KAK1329829.1"/>
    <property type="molecule type" value="Genomic_DNA"/>
</dbReference>
<keyword evidence="4 9" id="KW-0863">Zinc-finger</keyword>
<evidence type="ECO:0000256" key="6">
    <source>
        <dbReference type="ARBA" id="ARBA00023015"/>
    </source>
</evidence>
<dbReference type="AlphaFoldDB" id="A0AA40HEJ9"/>
<evidence type="ECO:0000313" key="11">
    <source>
        <dbReference type="EMBL" id="KAK1329829.1"/>
    </source>
</evidence>
<keyword evidence="2" id="KW-0479">Metal-binding</keyword>
<dbReference type="GO" id="GO:0008270">
    <property type="term" value="F:zinc ion binding"/>
    <property type="evidence" value="ECO:0007669"/>
    <property type="project" value="UniProtKB-KW"/>
</dbReference>
<evidence type="ECO:0000256" key="8">
    <source>
        <dbReference type="ARBA" id="ARBA00023242"/>
    </source>
</evidence>
<protein>
    <recommendedName>
        <fullName evidence="10">C2H2-type domain-containing protein</fullName>
    </recommendedName>
</protein>
<dbReference type="Proteomes" id="UP001177744">
    <property type="component" value="Unassembled WGS sequence"/>
</dbReference>
<dbReference type="GO" id="GO:0000981">
    <property type="term" value="F:DNA-binding transcription factor activity, RNA polymerase II-specific"/>
    <property type="evidence" value="ECO:0007669"/>
    <property type="project" value="TreeGrafter"/>
</dbReference>
<dbReference type="SUPFAM" id="SSF57667">
    <property type="entry name" value="beta-beta-alpha zinc fingers"/>
    <property type="match status" value="2"/>
</dbReference>
<evidence type="ECO:0000259" key="10">
    <source>
        <dbReference type="PROSITE" id="PS50157"/>
    </source>
</evidence>
<evidence type="ECO:0000256" key="4">
    <source>
        <dbReference type="ARBA" id="ARBA00022771"/>
    </source>
</evidence>
<evidence type="ECO:0000256" key="9">
    <source>
        <dbReference type="PROSITE-ProRule" id="PRU00042"/>
    </source>
</evidence>
<dbReference type="GO" id="GO:0005634">
    <property type="term" value="C:nucleus"/>
    <property type="evidence" value="ECO:0007669"/>
    <property type="project" value="UniProtKB-SubCell"/>
</dbReference>
<dbReference type="InterPro" id="IPR013087">
    <property type="entry name" value="Znf_C2H2_type"/>
</dbReference>
<dbReference type="PANTHER" id="PTHR24394">
    <property type="entry name" value="ZINC FINGER PROTEIN"/>
    <property type="match status" value="1"/>
</dbReference>
<dbReference type="FunFam" id="3.30.160.60:FF:000016">
    <property type="entry name" value="zinc finger protein 37 homolog"/>
    <property type="match status" value="1"/>
</dbReference>
<accession>A0AA40HEJ9</accession>
<sequence>MSNSKATRPSCCCGAEKVEAATEQKVSLKVSQARNPKVALSSQKSHPCESCGLVLRNIFHVMELQGTQHGQILLRCGACAKQFYFSAKFHQQHVRENTFINGMDRISLANSCNFNVSQNCFTCGEIGQGVLTGSGPFHLKATQTRDSPNAISSRGMTFQRRKNDYTRKECKEDVSCTHTFIQEKSVHAGSQCFVCSERGKYFTKFSSFHYQQRRHSGEKPYECSECGKAFTSRNGLHYHLSVHSGERPYECNECGKSFPRSTDLRRHQRVHTGERPYKCTVTFIVIRGFTLEKSLINAVNVGNLLAVAQPFIVIREFTLEKSLINAVNVGYILPGALPYVVIREFIKEKSLINEVNVRNLFQGAMVSNIIGGLTLEKAIMSAIIQTSVRYKRLDCTQASGSRAKSNVYQCW</sequence>
<dbReference type="GO" id="GO:0003677">
    <property type="term" value="F:DNA binding"/>
    <property type="evidence" value="ECO:0007669"/>
    <property type="project" value="UniProtKB-KW"/>
</dbReference>
<keyword evidence="12" id="KW-1185">Reference proteome</keyword>
<proteinExistence type="predicted"/>
<comment type="subcellular location">
    <subcellularLocation>
        <location evidence="1">Nucleus</location>
    </subcellularLocation>
</comment>
<dbReference type="PROSITE" id="PS50157">
    <property type="entry name" value="ZINC_FINGER_C2H2_2"/>
    <property type="match status" value="3"/>
</dbReference>
<keyword evidence="7" id="KW-0804">Transcription</keyword>
<name>A0AA40HEJ9_CNENI</name>
<keyword evidence="3" id="KW-0677">Repeat</keyword>
<dbReference type="Gene3D" id="3.30.160.60">
    <property type="entry name" value="Classic Zinc Finger"/>
    <property type="match status" value="2"/>
</dbReference>
<dbReference type="InterPro" id="IPR036236">
    <property type="entry name" value="Znf_C2H2_sf"/>
</dbReference>
<dbReference type="Pfam" id="PF00096">
    <property type="entry name" value="zf-C2H2"/>
    <property type="match status" value="2"/>
</dbReference>
<comment type="caution">
    <text evidence="11">The sequence shown here is derived from an EMBL/GenBank/DDBJ whole genome shotgun (WGS) entry which is preliminary data.</text>
</comment>
<keyword evidence="8" id="KW-0539">Nucleus</keyword>
<dbReference type="PANTHER" id="PTHR24394:SF48">
    <property type="entry name" value="ZINC FINGER PROTEIN 771"/>
    <property type="match status" value="1"/>
</dbReference>
<evidence type="ECO:0000313" key="12">
    <source>
        <dbReference type="Proteomes" id="UP001177744"/>
    </source>
</evidence>
<evidence type="ECO:0000256" key="5">
    <source>
        <dbReference type="ARBA" id="ARBA00022833"/>
    </source>
</evidence>
<gene>
    <name evidence="11" type="ORF">QTO34_010012</name>
</gene>
<dbReference type="PROSITE" id="PS00028">
    <property type="entry name" value="ZINC_FINGER_C2H2_1"/>
    <property type="match status" value="2"/>
</dbReference>
<feature type="domain" description="C2H2-type" evidence="10">
    <location>
        <begin position="193"/>
        <end position="220"/>
    </location>
</feature>
<evidence type="ECO:0000256" key="3">
    <source>
        <dbReference type="ARBA" id="ARBA00022737"/>
    </source>
</evidence>
<keyword evidence="6" id="KW-0805">Transcription regulation</keyword>
<evidence type="ECO:0000256" key="2">
    <source>
        <dbReference type="ARBA" id="ARBA00022723"/>
    </source>
</evidence>
<feature type="domain" description="C2H2-type" evidence="10">
    <location>
        <begin position="221"/>
        <end position="248"/>
    </location>
</feature>
<organism evidence="11 12">
    <name type="scientific">Cnephaeus nilssonii</name>
    <name type="common">Northern bat</name>
    <name type="synonym">Eptesicus nilssonii</name>
    <dbReference type="NCBI Taxonomy" id="3371016"/>
    <lineage>
        <taxon>Eukaryota</taxon>
        <taxon>Metazoa</taxon>
        <taxon>Chordata</taxon>
        <taxon>Craniata</taxon>
        <taxon>Vertebrata</taxon>
        <taxon>Euteleostomi</taxon>
        <taxon>Mammalia</taxon>
        <taxon>Eutheria</taxon>
        <taxon>Laurasiatheria</taxon>
        <taxon>Chiroptera</taxon>
        <taxon>Yangochiroptera</taxon>
        <taxon>Vespertilionidae</taxon>
        <taxon>Cnephaeus</taxon>
    </lineage>
</organism>
<dbReference type="SMART" id="SM00355">
    <property type="entry name" value="ZnF_C2H2"/>
    <property type="match status" value="2"/>
</dbReference>
<dbReference type="FunFam" id="3.30.160.60:FF:001684">
    <property type="entry name" value="zinc finger protein 33B-like"/>
    <property type="match status" value="1"/>
</dbReference>
<keyword evidence="5" id="KW-0862">Zinc</keyword>
<evidence type="ECO:0000256" key="1">
    <source>
        <dbReference type="ARBA" id="ARBA00004123"/>
    </source>
</evidence>
<evidence type="ECO:0000256" key="7">
    <source>
        <dbReference type="ARBA" id="ARBA00023163"/>
    </source>
</evidence>
<reference evidence="11" key="1">
    <citation type="submission" date="2023-06" db="EMBL/GenBank/DDBJ databases">
        <title>Reference genome for the Northern bat (Eptesicus nilssonii), a most northern bat species.</title>
        <authorList>
            <person name="Laine V.N."/>
            <person name="Pulliainen A.T."/>
            <person name="Lilley T.M."/>
        </authorList>
    </citation>
    <scope>NUCLEOTIDE SEQUENCE</scope>
    <source>
        <strain evidence="11">BLF_Eptnil</strain>
        <tissue evidence="11">Kidney</tissue>
    </source>
</reference>
<feature type="domain" description="C2H2-type" evidence="10">
    <location>
        <begin position="249"/>
        <end position="276"/>
    </location>
</feature>